<dbReference type="InterPro" id="IPR039661">
    <property type="entry name" value="ELP3"/>
</dbReference>
<evidence type="ECO:0000256" key="1">
    <source>
        <dbReference type="ARBA" id="ARBA00001966"/>
    </source>
</evidence>
<keyword evidence="4" id="KW-0479">Metal-binding</keyword>
<comment type="cofactor">
    <cofactor evidence="1">
        <name>[4Fe-4S] cluster</name>
        <dbReference type="ChEBI" id="CHEBI:49883"/>
    </cofactor>
</comment>
<dbReference type="PANTHER" id="PTHR11135:SF1">
    <property type="entry name" value="PROTEIN YHCC"/>
    <property type="match status" value="1"/>
</dbReference>
<dbReference type="PROSITE" id="PS51918">
    <property type="entry name" value="RADICAL_SAM"/>
    <property type="match status" value="1"/>
</dbReference>
<dbReference type="SFLD" id="SFLDG01091">
    <property type="entry name" value="uncharacterized_CHP01210-like"/>
    <property type="match status" value="1"/>
</dbReference>
<dbReference type="Proteomes" id="UP000654670">
    <property type="component" value="Unassembled WGS sequence"/>
</dbReference>
<organism evidence="8 9">
    <name type="scientific">Sporolactobacillus putidus</name>
    <dbReference type="NCBI Taxonomy" id="492735"/>
    <lineage>
        <taxon>Bacteria</taxon>
        <taxon>Bacillati</taxon>
        <taxon>Bacillota</taxon>
        <taxon>Bacilli</taxon>
        <taxon>Bacillales</taxon>
        <taxon>Sporolactobacillaceae</taxon>
        <taxon>Sporolactobacillus</taxon>
    </lineage>
</organism>
<dbReference type="InterPro" id="IPR007197">
    <property type="entry name" value="rSAM"/>
</dbReference>
<sequence length="324" mass="36993">MPERNRPDFFGPDKRYYSWNTYLRSKFGKKVFKVPLDGGFDCPNRDGKAAYGGCTFCSQKGSGDFAGDRRDDLITQFNTVKARMLQKWPHASSYIGFFQAFTNTYAPVKVLRERFEVILEQEGCVGLSVATRPDCLPDDVVDYLAELSSRTFLWVELGLQTVHDRTGLLINRAHDYQCFVEGVEKLRRKNIPVCVHIIDGLPGETPEMMMETARAVAGLDVQGIKIHLLHLLKKTAMVKQYEKGLLKFLDFNTYVNLVCDQLEILPPHMVIHRLTGDGPADLMIGPMWSLNKWEVLDAIDDELARRDSWQGKYNQYPDTRSAEN</sequence>
<evidence type="ECO:0000256" key="6">
    <source>
        <dbReference type="ARBA" id="ARBA00023014"/>
    </source>
</evidence>
<keyword evidence="6" id="KW-0411">Iron-sulfur</keyword>
<keyword evidence="3" id="KW-0949">S-adenosyl-L-methionine</keyword>
<gene>
    <name evidence="8" type="primary">ytqA</name>
    <name evidence="8" type="ORF">GCM10007968_03050</name>
</gene>
<reference evidence="8" key="1">
    <citation type="journal article" date="2014" name="Int. J. Syst. Evol. Microbiol.">
        <title>Complete genome sequence of Corynebacterium casei LMG S-19264T (=DSM 44701T), isolated from a smear-ripened cheese.</title>
        <authorList>
            <consortium name="US DOE Joint Genome Institute (JGI-PGF)"/>
            <person name="Walter F."/>
            <person name="Albersmeier A."/>
            <person name="Kalinowski J."/>
            <person name="Ruckert C."/>
        </authorList>
    </citation>
    <scope>NUCLEOTIDE SEQUENCE</scope>
    <source>
        <strain evidence="8">JCM 15325</strain>
    </source>
</reference>
<dbReference type="InterPro" id="IPR005911">
    <property type="entry name" value="YhcC-like"/>
</dbReference>
<keyword evidence="5" id="KW-0408">Iron</keyword>
<name>A0A917VZ72_9BACL</name>
<dbReference type="SMART" id="SM00729">
    <property type="entry name" value="Elp3"/>
    <property type="match status" value="1"/>
</dbReference>
<dbReference type="InterPro" id="IPR058240">
    <property type="entry name" value="rSAM_sf"/>
</dbReference>
<keyword evidence="9" id="KW-1185">Reference proteome</keyword>
<dbReference type="RefSeq" id="WP_188801176.1">
    <property type="nucleotide sequence ID" value="NZ_BMOK01000001.1"/>
</dbReference>
<dbReference type="Pfam" id="PF16199">
    <property type="entry name" value="Radical_SAM_C"/>
    <property type="match status" value="1"/>
</dbReference>
<dbReference type="InterPro" id="IPR023404">
    <property type="entry name" value="rSAM_horseshoe"/>
</dbReference>
<comment type="caution">
    <text evidence="8">The sequence shown here is derived from an EMBL/GenBank/DDBJ whole genome shotgun (WGS) entry which is preliminary data.</text>
</comment>
<dbReference type="EMBL" id="BMOK01000001">
    <property type="protein sequence ID" value="GGL42510.1"/>
    <property type="molecule type" value="Genomic_DNA"/>
</dbReference>
<evidence type="ECO:0000256" key="5">
    <source>
        <dbReference type="ARBA" id="ARBA00023004"/>
    </source>
</evidence>
<dbReference type="AlphaFoldDB" id="A0A917VZ72"/>
<evidence type="ECO:0000259" key="7">
    <source>
        <dbReference type="PROSITE" id="PS51918"/>
    </source>
</evidence>
<dbReference type="InterPro" id="IPR032432">
    <property type="entry name" value="Radical_SAM_C"/>
</dbReference>
<dbReference type="InterPro" id="IPR006638">
    <property type="entry name" value="Elp3/MiaA/NifB-like_rSAM"/>
</dbReference>
<feature type="domain" description="Radical SAM core" evidence="7">
    <location>
        <begin position="26"/>
        <end position="267"/>
    </location>
</feature>
<dbReference type="SFLD" id="SFLDS00029">
    <property type="entry name" value="Radical_SAM"/>
    <property type="match status" value="1"/>
</dbReference>
<evidence type="ECO:0000256" key="3">
    <source>
        <dbReference type="ARBA" id="ARBA00022691"/>
    </source>
</evidence>
<evidence type="ECO:0000313" key="8">
    <source>
        <dbReference type="EMBL" id="GGL42510.1"/>
    </source>
</evidence>
<keyword evidence="2" id="KW-0004">4Fe-4S</keyword>
<evidence type="ECO:0000256" key="4">
    <source>
        <dbReference type="ARBA" id="ARBA00022723"/>
    </source>
</evidence>
<dbReference type="GO" id="GO:0046872">
    <property type="term" value="F:metal ion binding"/>
    <property type="evidence" value="ECO:0007669"/>
    <property type="project" value="UniProtKB-KW"/>
</dbReference>
<evidence type="ECO:0000256" key="2">
    <source>
        <dbReference type="ARBA" id="ARBA00022485"/>
    </source>
</evidence>
<dbReference type="GO" id="GO:0003824">
    <property type="term" value="F:catalytic activity"/>
    <property type="evidence" value="ECO:0007669"/>
    <property type="project" value="InterPro"/>
</dbReference>
<dbReference type="Gene3D" id="3.80.30.20">
    <property type="entry name" value="tm_1862 like domain"/>
    <property type="match status" value="1"/>
</dbReference>
<dbReference type="GO" id="GO:0051539">
    <property type="term" value="F:4 iron, 4 sulfur cluster binding"/>
    <property type="evidence" value="ECO:0007669"/>
    <property type="project" value="UniProtKB-KW"/>
</dbReference>
<reference evidence="8" key="2">
    <citation type="submission" date="2020-09" db="EMBL/GenBank/DDBJ databases">
        <authorList>
            <person name="Sun Q."/>
            <person name="Ohkuma M."/>
        </authorList>
    </citation>
    <scope>NUCLEOTIDE SEQUENCE</scope>
    <source>
        <strain evidence="8">JCM 15325</strain>
    </source>
</reference>
<dbReference type="Pfam" id="PF04055">
    <property type="entry name" value="Radical_SAM"/>
    <property type="match status" value="1"/>
</dbReference>
<dbReference type="SFLD" id="SFLDG01086">
    <property type="entry name" value="elongater_protein-like"/>
    <property type="match status" value="1"/>
</dbReference>
<accession>A0A917VZ72</accession>
<proteinExistence type="predicted"/>
<dbReference type="SUPFAM" id="SSF102114">
    <property type="entry name" value="Radical SAM enzymes"/>
    <property type="match status" value="1"/>
</dbReference>
<dbReference type="PANTHER" id="PTHR11135">
    <property type="entry name" value="HISTONE ACETYLTRANSFERASE-RELATED"/>
    <property type="match status" value="1"/>
</dbReference>
<dbReference type="NCBIfam" id="TIGR01212">
    <property type="entry name" value="TIGR01212 family radical SAM protein"/>
    <property type="match status" value="1"/>
</dbReference>
<evidence type="ECO:0000313" key="9">
    <source>
        <dbReference type="Proteomes" id="UP000654670"/>
    </source>
</evidence>
<protein>
    <recommendedName>
        <fullName evidence="7">Radical SAM core domain-containing protein</fullName>
    </recommendedName>
</protein>